<name>A0A482TQI7_9EURY</name>
<feature type="transmembrane region" description="Helical" evidence="1">
    <location>
        <begin position="102"/>
        <end position="121"/>
    </location>
</feature>
<feature type="transmembrane region" description="Helical" evidence="1">
    <location>
        <begin position="392"/>
        <end position="425"/>
    </location>
</feature>
<gene>
    <name evidence="2" type="ORF">ELS19_09710</name>
</gene>
<protein>
    <submittedName>
        <fullName evidence="2">Uncharacterized protein</fullName>
    </submittedName>
</protein>
<evidence type="ECO:0000313" key="2">
    <source>
        <dbReference type="EMBL" id="RYJ14209.1"/>
    </source>
</evidence>
<feature type="transmembrane region" description="Helical" evidence="1">
    <location>
        <begin position="351"/>
        <end position="380"/>
    </location>
</feature>
<feature type="transmembrane region" description="Helical" evidence="1">
    <location>
        <begin position="173"/>
        <end position="193"/>
    </location>
</feature>
<dbReference type="Proteomes" id="UP000294028">
    <property type="component" value="Unassembled WGS sequence"/>
</dbReference>
<comment type="caution">
    <text evidence="2">The sequence shown here is derived from an EMBL/GenBank/DDBJ whole genome shotgun (WGS) entry which is preliminary data.</text>
</comment>
<evidence type="ECO:0000313" key="3">
    <source>
        <dbReference type="Proteomes" id="UP000294028"/>
    </source>
</evidence>
<feature type="transmembrane region" description="Helical" evidence="1">
    <location>
        <begin position="29"/>
        <end position="56"/>
    </location>
</feature>
<keyword evidence="1" id="KW-0812">Transmembrane</keyword>
<dbReference type="EMBL" id="RZHH01000002">
    <property type="protein sequence ID" value="RYJ14209.1"/>
    <property type="molecule type" value="Genomic_DNA"/>
</dbReference>
<evidence type="ECO:0000256" key="1">
    <source>
        <dbReference type="SAM" id="Phobius"/>
    </source>
</evidence>
<dbReference type="AlphaFoldDB" id="A0A482TQI7"/>
<dbReference type="Pfam" id="PF24363">
    <property type="entry name" value="DUF7519"/>
    <property type="match status" value="1"/>
</dbReference>
<dbReference type="InterPro" id="IPR055941">
    <property type="entry name" value="DUF7519"/>
</dbReference>
<organism evidence="2 3">
    <name type="scientific">Halogeometricum borinquense</name>
    <dbReference type="NCBI Taxonomy" id="60847"/>
    <lineage>
        <taxon>Archaea</taxon>
        <taxon>Methanobacteriati</taxon>
        <taxon>Methanobacteriota</taxon>
        <taxon>Stenosarchaea group</taxon>
        <taxon>Halobacteria</taxon>
        <taxon>Halobacteriales</taxon>
        <taxon>Haloferacaceae</taxon>
        <taxon>Halogeometricum</taxon>
    </lineage>
</organism>
<sequence>MSQFGPEWHDAVDTVGAPDSSAAPFSASLAFGIAVVATFALGVAVGSPLGAVVTAVGASVVGWSAGELTSNENSRRAVGSISTLVGTSLLAVSIGLFGPEPFVGSVAAFALVAVAFDRFAGLTEDTVGVVSRAIIHSGVAIAGFAALALLVHFHVASTAALTTYGLFSLLSRMSPLVSVLVIELEVLFIVLTIEPAIERLERLTPETRVLDRITALDVVAVDIAAVPRGVWILVAGTGYLTATSWARVMFEQFLDSLSMLGTAVAFLLQSGFITGPLGFVVALLLAVFAVDMARLVVMFWLGSDPSETLSLAAGGFVVGSVAFVGGLIPSLSSIVTTTFSEGPLLQIMARVYGTGATLLAVVAGLLFVVLLILAVIVYLVEHEFVPPAAGGFALGSGLLFIAGLLVAATDAAAIVTVATVGAALLVWDLGENAVDVGQTLGTDAETRRGEAVHAAGSIAVVTGAVVLAAISLYVLGPLSVPAGRARFALLLLVVALCGFAVATYNE</sequence>
<feature type="transmembrane region" description="Helical" evidence="1">
    <location>
        <begin position="77"/>
        <end position="96"/>
    </location>
</feature>
<reference evidence="2 3" key="1">
    <citation type="submission" date="2018-12" db="EMBL/GenBank/DDBJ databases">
        <title>Genome analysis provides insights into bioremediation potentialities of Halogeometricum borinquense strain N11.</title>
        <authorList>
            <person name="Najjari A."/>
            <person name="Youssef N."/>
            <person name="Fhoula I."/>
            <person name="Ben Dhia O."/>
            <person name="Mahjoubi M."/>
            <person name="Ouzari H.I."/>
            <person name="Cherif A."/>
        </authorList>
    </citation>
    <scope>NUCLEOTIDE SEQUENCE [LARGE SCALE GENOMIC DNA]</scope>
    <source>
        <strain evidence="2 3">N11</strain>
    </source>
</reference>
<dbReference type="RefSeq" id="WP_129784573.1">
    <property type="nucleotide sequence ID" value="NZ_RZHH01000002.1"/>
</dbReference>
<keyword evidence="1" id="KW-1133">Transmembrane helix</keyword>
<proteinExistence type="predicted"/>
<keyword evidence="1" id="KW-0472">Membrane</keyword>
<feature type="transmembrane region" description="Helical" evidence="1">
    <location>
        <begin position="487"/>
        <end position="504"/>
    </location>
</feature>
<feature type="transmembrane region" description="Helical" evidence="1">
    <location>
        <begin position="133"/>
        <end position="153"/>
    </location>
</feature>
<feature type="transmembrane region" description="Helical" evidence="1">
    <location>
        <begin position="454"/>
        <end position="475"/>
    </location>
</feature>
<accession>A0A482TQI7</accession>